<gene>
    <name evidence="5" type="ORF">CANVERA_P4321</name>
</gene>
<dbReference type="GO" id="GO:0005739">
    <property type="term" value="C:mitochondrion"/>
    <property type="evidence" value="ECO:0007669"/>
    <property type="project" value="UniProtKB-SubCell"/>
</dbReference>
<evidence type="ECO:0000313" key="5">
    <source>
        <dbReference type="EMBL" id="CAI5759809.1"/>
    </source>
</evidence>
<dbReference type="GO" id="GO:0004222">
    <property type="term" value="F:metalloendopeptidase activity"/>
    <property type="evidence" value="ECO:0007669"/>
    <property type="project" value="TreeGrafter"/>
</dbReference>
<dbReference type="PANTHER" id="PTHR11851:SF126">
    <property type="entry name" value="CYTOCHROME B-C1 COMPLEX SUBUNIT 1, MITOCHONDRIAL"/>
    <property type="match status" value="1"/>
</dbReference>
<evidence type="ECO:0000313" key="6">
    <source>
        <dbReference type="Proteomes" id="UP001152885"/>
    </source>
</evidence>
<dbReference type="EMBL" id="CANTUO010000005">
    <property type="protein sequence ID" value="CAI5759809.1"/>
    <property type="molecule type" value="Genomic_DNA"/>
</dbReference>
<name>A0A9W4TZA5_9ASCO</name>
<dbReference type="GO" id="GO:0009060">
    <property type="term" value="P:aerobic respiration"/>
    <property type="evidence" value="ECO:0007669"/>
    <property type="project" value="TreeGrafter"/>
</dbReference>
<dbReference type="OrthoDB" id="10251424at2759"/>
<dbReference type="Gene3D" id="3.30.830.10">
    <property type="entry name" value="Metalloenzyme, LuxS/M16 peptidase-like"/>
    <property type="match status" value="2"/>
</dbReference>
<comment type="caution">
    <text evidence="5">The sequence shown here is derived from an EMBL/GenBank/DDBJ whole genome shotgun (WGS) entry which is preliminary data.</text>
</comment>
<evidence type="ECO:0000259" key="3">
    <source>
        <dbReference type="Pfam" id="PF00675"/>
    </source>
</evidence>
<reference evidence="5" key="1">
    <citation type="submission" date="2022-12" db="EMBL/GenBank/DDBJ databases">
        <authorList>
            <person name="Brejova B."/>
        </authorList>
    </citation>
    <scope>NUCLEOTIDE SEQUENCE</scope>
</reference>
<dbReference type="SUPFAM" id="SSF63411">
    <property type="entry name" value="LuxS/MPP-like metallohydrolase"/>
    <property type="match status" value="2"/>
</dbReference>
<keyword evidence="6" id="KW-1185">Reference proteome</keyword>
<dbReference type="FunFam" id="3.30.830.10:FF:000001">
    <property type="entry name" value="Mitochondrial-processing peptidase subunit beta, mitochondrial"/>
    <property type="match status" value="1"/>
</dbReference>
<dbReference type="GO" id="GO:0006627">
    <property type="term" value="P:protein processing involved in protein targeting to mitochondrion"/>
    <property type="evidence" value="ECO:0007669"/>
    <property type="project" value="TreeGrafter"/>
</dbReference>
<evidence type="ECO:0000259" key="4">
    <source>
        <dbReference type="Pfam" id="PF05193"/>
    </source>
</evidence>
<dbReference type="InterPro" id="IPR011765">
    <property type="entry name" value="Pept_M16_N"/>
</dbReference>
<evidence type="ECO:0000256" key="1">
    <source>
        <dbReference type="ARBA" id="ARBA00004173"/>
    </source>
</evidence>
<accession>A0A9W4TZA5</accession>
<evidence type="ECO:0000256" key="2">
    <source>
        <dbReference type="ARBA" id="ARBA00023128"/>
    </source>
</evidence>
<organism evidence="5 6">
    <name type="scientific">Candida verbasci</name>
    <dbReference type="NCBI Taxonomy" id="1227364"/>
    <lineage>
        <taxon>Eukaryota</taxon>
        <taxon>Fungi</taxon>
        <taxon>Dikarya</taxon>
        <taxon>Ascomycota</taxon>
        <taxon>Saccharomycotina</taxon>
        <taxon>Pichiomycetes</taxon>
        <taxon>Debaryomycetaceae</taxon>
        <taxon>Candida/Lodderomyces clade</taxon>
        <taxon>Candida</taxon>
    </lineage>
</organism>
<dbReference type="Pfam" id="PF00675">
    <property type="entry name" value="Peptidase_M16"/>
    <property type="match status" value="1"/>
</dbReference>
<proteinExistence type="predicted"/>
<dbReference type="InterPro" id="IPR011249">
    <property type="entry name" value="Metalloenz_LuxS/M16"/>
</dbReference>
<dbReference type="Pfam" id="PF05193">
    <property type="entry name" value="Peptidase_M16_C"/>
    <property type="match status" value="1"/>
</dbReference>
<dbReference type="AlphaFoldDB" id="A0A9W4TZA5"/>
<feature type="domain" description="Peptidase M16 C-terminal" evidence="4">
    <location>
        <begin position="185"/>
        <end position="366"/>
    </location>
</feature>
<feature type="domain" description="Peptidase M16 N-terminal" evidence="3">
    <location>
        <begin position="42"/>
        <end position="178"/>
    </location>
</feature>
<dbReference type="Proteomes" id="UP001152885">
    <property type="component" value="Unassembled WGS sequence"/>
</dbReference>
<sequence length="451" mass="50385">MIRGSSMISKLNKCRVTQLRLQSTKTTSSATKYTTLSNGITIASESNPQAKHSSIGLYIGGGSRTEHPYNNGISALTTDLLSNHSTQDGILISSKNDKEFNGILAETTNDNIKNAGKLLSSIVSNAEEIITKSDLSLYKKFLTQQVKYLESNPKSKVLSHLEATAYQGYSLGLPTLGTPESIENLQVEDSLRHLNNNLNNNNIVIAGSGNFSHEELVESIESSNLKIKESIKPEIKPVSFLGSEVRMRDDTLPKAYFAIAVNGEGINSPNYYIAQVAAKIFGNYDSNSTIKHYTSPKLASIVQEYDIVDSYEHFSKSFSDSGLWGYYCEISNKFTIDDFAHFSLKQWNRLSISISEAEVVRAKNQLKTEILTKLSTSNEITNDIGSKILLNGYRNSIRESFEKIDSIKLNDVKEWGKSKVWDRDIVISATGQIEDLFDYNRNRNEMAMMRW</sequence>
<dbReference type="PANTHER" id="PTHR11851">
    <property type="entry name" value="METALLOPROTEASE"/>
    <property type="match status" value="1"/>
</dbReference>
<keyword evidence="2" id="KW-0496">Mitochondrion</keyword>
<dbReference type="GO" id="GO:0046872">
    <property type="term" value="F:metal ion binding"/>
    <property type="evidence" value="ECO:0007669"/>
    <property type="project" value="InterPro"/>
</dbReference>
<comment type="subcellular location">
    <subcellularLocation>
        <location evidence="1">Mitochondrion</location>
    </subcellularLocation>
</comment>
<dbReference type="InterPro" id="IPR007863">
    <property type="entry name" value="Peptidase_M16_C"/>
</dbReference>
<dbReference type="InterPro" id="IPR050361">
    <property type="entry name" value="MPP/UQCRC_Complex"/>
</dbReference>
<protein>
    <submittedName>
        <fullName evidence="5">Uncharacterized protein</fullName>
    </submittedName>
</protein>